<sequence>MKYRKEGRGCVGGMEVMEEENAGEGEEDVVRWGERGGEEGRKRKRGKGEVEEEMKGGKGAEGGRGGVGGRGWG</sequence>
<name>A0A9Q0I3M6_9TELE</name>
<organism evidence="2 3">
    <name type="scientific">Muraenolepis orangiensis</name>
    <name type="common">Patagonian moray cod</name>
    <dbReference type="NCBI Taxonomy" id="630683"/>
    <lineage>
        <taxon>Eukaryota</taxon>
        <taxon>Metazoa</taxon>
        <taxon>Chordata</taxon>
        <taxon>Craniata</taxon>
        <taxon>Vertebrata</taxon>
        <taxon>Euteleostomi</taxon>
        <taxon>Actinopterygii</taxon>
        <taxon>Neopterygii</taxon>
        <taxon>Teleostei</taxon>
        <taxon>Neoteleostei</taxon>
        <taxon>Acanthomorphata</taxon>
        <taxon>Zeiogadaria</taxon>
        <taxon>Gadariae</taxon>
        <taxon>Gadiformes</taxon>
        <taxon>Muraenolepidoidei</taxon>
        <taxon>Muraenolepididae</taxon>
        <taxon>Muraenolepis</taxon>
    </lineage>
</organism>
<feature type="compositionally biased region" description="Acidic residues" evidence="1">
    <location>
        <begin position="17"/>
        <end position="27"/>
    </location>
</feature>
<dbReference type="EMBL" id="JANIIK010000119">
    <property type="protein sequence ID" value="KAJ3584065.1"/>
    <property type="molecule type" value="Genomic_DNA"/>
</dbReference>
<protein>
    <submittedName>
        <fullName evidence="2">Uncharacterized protein</fullName>
    </submittedName>
</protein>
<reference evidence="2" key="1">
    <citation type="submission" date="2022-07" db="EMBL/GenBank/DDBJ databases">
        <title>Chromosome-level genome of Muraenolepis orangiensis.</title>
        <authorList>
            <person name="Kim J."/>
        </authorList>
    </citation>
    <scope>NUCLEOTIDE SEQUENCE</scope>
    <source>
        <strain evidence="2">KU_S4_2022</strain>
        <tissue evidence="2">Muscle</tissue>
    </source>
</reference>
<evidence type="ECO:0000256" key="1">
    <source>
        <dbReference type="SAM" id="MobiDB-lite"/>
    </source>
</evidence>
<comment type="caution">
    <text evidence="2">The sequence shown here is derived from an EMBL/GenBank/DDBJ whole genome shotgun (WGS) entry which is preliminary data.</text>
</comment>
<proteinExistence type="predicted"/>
<evidence type="ECO:0000313" key="2">
    <source>
        <dbReference type="EMBL" id="KAJ3584065.1"/>
    </source>
</evidence>
<feature type="region of interest" description="Disordered" evidence="1">
    <location>
        <begin position="17"/>
        <end position="73"/>
    </location>
</feature>
<feature type="compositionally biased region" description="Basic and acidic residues" evidence="1">
    <location>
        <begin position="28"/>
        <end position="58"/>
    </location>
</feature>
<feature type="compositionally biased region" description="Gly residues" evidence="1">
    <location>
        <begin position="59"/>
        <end position="73"/>
    </location>
</feature>
<keyword evidence="3" id="KW-1185">Reference proteome</keyword>
<dbReference type="AlphaFoldDB" id="A0A9Q0I3M6"/>
<accession>A0A9Q0I3M6</accession>
<gene>
    <name evidence="2" type="ORF">NHX12_014561</name>
</gene>
<dbReference type="Proteomes" id="UP001148018">
    <property type="component" value="Unassembled WGS sequence"/>
</dbReference>
<evidence type="ECO:0000313" key="3">
    <source>
        <dbReference type="Proteomes" id="UP001148018"/>
    </source>
</evidence>